<evidence type="ECO:0000256" key="9">
    <source>
        <dbReference type="PIRNR" id="PIRNR036392"/>
    </source>
</evidence>
<feature type="compositionally biased region" description="Low complexity" evidence="11">
    <location>
        <begin position="270"/>
        <end position="288"/>
    </location>
</feature>
<dbReference type="FunFam" id="1.10.10.60:FF:000007">
    <property type="entry name" value="Two-component response regulator"/>
    <property type="match status" value="1"/>
</dbReference>
<protein>
    <recommendedName>
        <fullName evidence="9">Two-component response regulator</fullName>
    </recommendedName>
</protein>
<dbReference type="GO" id="GO:0009736">
    <property type="term" value="P:cytokinin-activated signaling pathway"/>
    <property type="evidence" value="ECO:0007669"/>
    <property type="project" value="InterPro"/>
</dbReference>
<dbReference type="Gene3D" id="1.10.10.60">
    <property type="entry name" value="Homeodomain-like"/>
    <property type="match status" value="1"/>
</dbReference>
<dbReference type="Gene3D" id="3.40.50.2300">
    <property type="match status" value="1"/>
</dbReference>
<dbReference type="PROSITE" id="PS51294">
    <property type="entry name" value="HTH_MYB"/>
    <property type="match status" value="1"/>
</dbReference>
<keyword evidence="5 9" id="KW-0238">DNA-binding</keyword>
<feature type="compositionally biased region" description="Gly residues" evidence="11">
    <location>
        <begin position="324"/>
        <end position="339"/>
    </location>
</feature>
<evidence type="ECO:0000256" key="3">
    <source>
        <dbReference type="ARBA" id="ARBA00023012"/>
    </source>
</evidence>
<dbReference type="InterPro" id="IPR009057">
    <property type="entry name" value="Homeodomain-like_sf"/>
</dbReference>
<feature type="compositionally biased region" description="Polar residues" evidence="11">
    <location>
        <begin position="134"/>
        <end position="146"/>
    </location>
</feature>
<dbReference type="GO" id="GO:0003677">
    <property type="term" value="F:DNA binding"/>
    <property type="evidence" value="ECO:0007669"/>
    <property type="project" value="InterPro"/>
</dbReference>
<evidence type="ECO:0000259" key="13">
    <source>
        <dbReference type="PROSITE" id="PS51294"/>
    </source>
</evidence>
<dbReference type="NCBIfam" id="TIGR01557">
    <property type="entry name" value="myb_SHAQKYF"/>
    <property type="match status" value="1"/>
</dbReference>
<feature type="compositionally biased region" description="Low complexity" evidence="11">
    <location>
        <begin position="244"/>
        <end position="256"/>
    </location>
</feature>
<keyword evidence="4 9" id="KW-0805">Transcription regulation</keyword>
<evidence type="ECO:0000256" key="5">
    <source>
        <dbReference type="ARBA" id="ARBA00023125"/>
    </source>
</evidence>
<feature type="compositionally biased region" description="Low complexity" evidence="11">
    <location>
        <begin position="207"/>
        <end position="234"/>
    </location>
</feature>
<keyword evidence="2 10" id="KW-0597">Phosphoprotein</keyword>
<feature type="domain" description="HTH myb-type" evidence="13">
    <location>
        <begin position="338"/>
        <end position="397"/>
    </location>
</feature>
<dbReference type="RefSeq" id="XP_007508971.1">
    <property type="nucleotide sequence ID" value="XM_007508909.1"/>
</dbReference>
<dbReference type="Pfam" id="PF00249">
    <property type="entry name" value="Myb_DNA-binding"/>
    <property type="match status" value="1"/>
</dbReference>
<evidence type="ECO:0000256" key="8">
    <source>
        <dbReference type="ARBA" id="ARBA00023242"/>
    </source>
</evidence>
<evidence type="ECO:0000256" key="2">
    <source>
        <dbReference type="ARBA" id="ARBA00022553"/>
    </source>
</evidence>
<dbReference type="GO" id="GO:0000160">
    <property type="term" value="P:phosphorelay signal transduction system"/>
    <property type="evidence" value="ECO:0007669"/>
    <property type="project" value="UniProtKB-KW"/>
</dbReference>
<dbReference type="PROSITE" id="PS50110">
    <property type="entry name" value="RESPONSE_REGULATORY"/>
    <property type="match status" value="1"/>
</dbReference>
<name>K8EP92_9CHLO</name>
<evidence type="ECO:0000313" key="14">
    <source>
        <dbReference type="EMBL" id="CCO20057.1"/>
    </source>
</evidence>
<keyword evidence="6 9" id="KW-0010">Activator</keyword>
<dbReference type="OrthoDB" id="60033at2759"/>
<evidence type="ECO:0000256" key="7">
    <source>
        <dbReference type="ARBA" id="ARBA00023163"/>
    </source>
</evidence>
<evidence type="ECO:0000256" key="11">
    <source>
        <dbReference type="SAM" id="MobiDB-lite"/>
    </source>
</evidence>
<evidence type="ECO:0000256" key="10">
    <source>
        <dbReference type="PROSITE-ProRule" id="PRU00169"/>
    </source>
</evidence>
<gene>
    <name evidence="14" type="ordered locus">Bathy15g00870</name>
</gene>
<evidence type="ECO:0000313" key="15">
    <source>
        <dbReference type="Proteomes" id="UP000198341"/>
    </source>
</evidence>
<feature type="region of interest" description="Disordered" evidence="11">
    <location>
        <begin position="187"/>
        <end position="342"/>
    </location>
</feature>
<dbReference type="InterPro" id="IPR001005">
    <property type="entry name" value="SANT/Myb"/>
</dbReference>
<dbReference type="InterPro" id="IPR017053">
    <property type="entry name" value="Response_reg_B-typ_pln"/>
</dbReference>
<evidence type="ECO:0000256" key="6">
    <source>
        <dbReference type="ARBA" id="ARBA00023159"/>
    </source>
</evidence>
<dbReference type="PANTHER" id="PTHR43874:SF215">
    <property type="entry name" value="RESPONSE REGULATOR, PUTATIVE-RELATED"/>
    <property type="match status" value="1"/>
</dbReference>
<dbReference type="SUPFAM" id="SSF46689">
    <property type="entry name" value="Homeodomain-like"/>
    <property type="match status" value="1"/>
</dbReference>
<dbReference type="SMART" id="SM00448">
    <property type="entry name" value="REC"/>
    <property type="match status" value="1"/>
</dbReference>
<dbReference type="Pfam" id="PF00072">
    <property type="entry name" value="Response_reg"/>
    <property type="match status" value="1"/>
</dbReference>
<accession>K8EP92</accession>
<dbReference type="KEGG" id="bpg:Bathy15g00870"/>
<proteinExistence type="predicted"/>
<dbReference type="InterPro" id="IPR045279">
    <property type="entry name" value="ARR-like"/>
</dbReference>
<feature type="domain" description="Response regulatory" evidence="12">
    <location>
        <begin position="13"/>
        <end position="128"/>
    </location>
</feature>
<dbReference type="InterPro" id="IPR011006">
    <property type="entry name" value="CheY-like_superfamily"/>
</dbReference>
<evidence type="ECO:0000256" key="4">
    <source>
        <dbReference type="ARBA" id="ARBA00023015"/>
    </source>
</evidence>
<dbReference type="InterPro" id="IPR017930">
    <property type="entry name" value="Myb_dom"/>
</dbReference>
<dbReference type="GeneID" id="19011598"/>
<dbReference type="CDD" id="cd17584">
    <property type="entry name" value="REC_typeB_ARR-like"/>
    <property type="match status" value="1"/>
</dbReference>
<feature type="modified residue" description="4-aspartylphosphate" evidence="10">
    <location>
        <position position="64"/>
    </location>
</feature>
<dbReference type="InterPro" id="IPR001789">
    <property type="entry name" value="Sig_transdc_resp-reg_receiver"/>
</dbReference>
<dbReference type="eggNOG" id="KOG1601">
    <property type="taxonomic scope" value="Eukaryota"/>
</dbReference>
<dbReference type="EMBL" id="FO082264">
    <property type="protein sequence ID" value="CCO20057.1"/>
    <property type="molecule type" value="Genomic_DNA"/>
</dbReference>
<dbReference type="SUPFAM" id="SSF52172">
    <property type="entry name" value="CheY-like"/>
    <property type="match status" value="1"/>
</dbReference>
<comment type="function">
    <text evidence="9">Transcriptional activator that binds specific DNA sequence.</text>
</comment>
<reference evidence="14 15" key="1">
    <citation type="submission" date="2011-10" db="EMBL/GenBank/DDBJ databases">
        <authorList>
            <person name="Genoscope - CEA"/>
        </authorList>
    </citation>
    <scope>NUCLEOTIDE SEQUENCE [LARGE SCALE GENOMIC DNA]</scope>
    <source>
        <strain evidence="14 15">RCC 1105</strain>
    </source>
</reference>
<feature type="compositionally biased region" description="Low complexity" evidence="11">
    <location>
        <begin position="455"/>
        <end position="486"/>
    </location>
</feature>
<dbReference type="AlphaFoldDB" id="K8EP92"/>
<keyword evidence="3 9" id="KW-0902">Two-component regulatory system</keyword>
<dbReference type="PIRSF" id="PIRSF036392">
    <property type="entry name" value="RR_ARR_type-B"/>
    <property type="match status" value="1"/>
</dbReference>
<dbReference type="PANTHER" id="PTHR43874">
    <property type="entry name" value="TWO-COMPONENT RESPONSE REGULATOR"/>
    <property type="match status" value="1"/>
</dbReference>
<comment type="subcellular location">
    <subcellularLocation>
        <location evidence="1 9">Nucleus</location>
    </subcellularLocation>
</comment>
<evidence type="ECO:0000259" key="12">
    <source>
        <dbReference type="PROSITE" id="PS50110"/>
    </source>
</evidence>
<feature type="region of interest" description="Disordered" evidence="11">
    <location>
        <begin position="131"/>
        <end position="168"/>
    </location>
</feature>
<feature type="region of interest" description="Disordered" evidence="11">
    <location>
        <begin position="400"/>
        <end position="500"/>
    </location>
</feature>
<feature type="compositionally biased region" description="Low complexity" evidence="11">
    <location>
        <begin position="422"/>
        <end position="442"/>
    </location>
</feature>
<keyword evidence="8 9" id="KW-0539">Nucleus</keyword>
<evidence type="ECO:0000256" key="1">
    <source>
        <dbReference type="ARBA" id="ARBA00004123"/>
    </source>
</evidence>
<keyword evidence="15" id="KW-1185">Reference proteome</keyword>
<dbReference type="Proteomes" id="UP000198341">
    <property type="component" value="Chromosome 15"/>
</dbReference>
<dbReference type="InterPro" id="IPR006447">
    <property type="entry name" value="Myb_dom_plants"/>
</dbReference>
<sequence length="580" mass="61319">MSGRSTPTIPNLRVLVVDDDVLCLKIVTKMLQKCGYTVTSTTSSVTALEYLRTKKEEFDIVLSDVHMPDMDGFKLLEQIALDIDIPVLMMSVNADQSVVLRGIIHGAVDYLLKPVRIHELKNIWQHVVRKNGPDSLQRSGSMSMSPARSGRGSPEKDSGMNATSNGTHMNKKLRTIAAANNAVSTDASAAAKGNKKPSTVEGVAQLQQQQQQQQQTTTSGNDNNNNNNNNSTAPVPLPGGAGPGQQQQQNQINVQGHLGGGHPPLQSTHQQQQQQQHVDGSASAIPSARRPPPMGYLDPNNMMSGNPTTAGGVDMNGMPMQGNGAPGAGQSGGSSGGGSKKPRVVWSAELHQQFVNAVNQLGIDKAVPKRILDLMNVQGLTRENVASHLQKYRLYLKRLQGGPNNPSGPGFLSNKIAGGATGASKPSGSGKSKNNASKVSVPGGSYQFHPGVGAPPQQWNQGMPPQQHQQQQQQQQQQAPPHMVAAGGPGGMPPQQHPPQYSTFPHPQGVITPGPPPPGTVRYGYGPVPIDASSFTPIPLDFDDTGLGLGIGTSKGSFGSKSTDDMLSMFLKDGDPESIL</sequence>
<organism evidence="14 15">
    <name type="scientific">Bathycoccus prasinos</name>
    <dbReference type="NCBI Taxonomy" id="41875"/>
    <lineage>
        <taxon>Eukaryota</taxon>
        <taxon>Viridiplantae</taxon>
        <taxon>Chlorophyta</taxon>
        <taxon>Mamiellophyceae</taxon>
        <taxon>Mamiellales</taxon>
        <taxon>Bathycoccaceae</taxon>
        <taxon>Bathycoccus</taxon>
    </lineage>
</organism>
<keyword evidence="7 9" id="KW-0804">Transcription</keyword>